<dbReference type="Proteomes" id="UP000748756">
    <property type="component" value="Unassembled WGS sequence"/>
</dbReference>
<keyword evidence="6" id="KW-0378">Hydrolase</keyword>
<keyword evidence="5" id="KW-0547">Nucleotide-binding</keyword>
<feature type="region of interest" description="Disordered" evidence="9">
    <location>
        <begin position="26"/>
        <end position="141"/>
    </location>
</feature>
<dbReference type="NCBIfam" id="NF001591">
    <property type="entry name" value="PRK00393.1"/>
    <property type="match status" value="1"/>
</dbReference>
<comment type="pathway">
    <text evidence="1">Cofactor biosynthesis; riboflavin biosynthesis.</text>
</comment>
<dbReference type="AlphaFoldDB" id="A0A9P5RXY8"/>
<dbReference type="PANTHER" id="PTHR21327:SF29">
    <property type="entry name" value="GTP CYCLOHYDROLASE-2"/>
    <property type="match status" value="1"/>
</dbReference>
<evidence type="ECO:0000313" key="12">
    <source>
        <dbReference type="Proteomes" id="UP000748756"/>
    </source>
</evidence>
<evidence type="ECO:0000256" key="2">
    <source>
        <dbReference type="ARBA" id="ARBA00008131"/>
    </source>
</evidence>
<dbReference type="GO" id="GO:0005525">
    <property type="term" value="F:GTP binding"/>
    <property type="evidence" value="ECO:0007669"/>
    <property type="project" value="UniProtKB-KW"/>
</dbReference>
<name>A0A9P5RXY8_9FUNG</name>
<evidence type="ECO:0000256" key="1">
    <source>
        <dbReference type="ARBA" id="ARBA00005104"/>
    </source>
</evidence>
<proteinExistence type="inferred from homology"/>
<feature type="compositionally biased region" description="Low complexity" evidence="9">
    <location>
        <begin position="49"/>
        <end position="61"/>
    </location>
</feature>
<dbReference type="NCBIfam" id="TIGR00505">
    <property type="entry name" value="ribA"/>
    <property type="match status" value="1"/>
</dbReference>
<evidence type="ECO:0000256" key="5">
    <source>
        <dbReference type="ARBA" id="ARBA00022741"/>
    </source>
</evidence>
<dbReference type="Pfam" id="PF00925">
    <property type="entry name" value="GTP_cyclohydro2"/>
    <property type="match status" value="1"/>
</dbReference>
<comment type="catalytic activity">
    <reaction evidence="8">
        <text>GTP + 4 H2O = 2,5-diamino-6-hydroxy-4-(5-phosphoribosylamino)-pyrimidine + formate + 2 phosphate + 3 H(+)</text>
        <dbReference type="Rhea" id="RHEA:23704"/>
        <dbReference type="ChEBI" id="CHEBI:15377"/>
        <dbReference type="ChEBI" id="CHEBI:15378"/>
        <dbReference type="ChEBI" id="CHEBI:15740"/>
        <dbReference type="ChEBI" id="CHEBI:37565"/>
        <dbReference type="ChEBI" id="CHEBI:43474"/>
        <dbReference type="ChEBI" id="CHEBI:58614"/>
        <dbReference type="EC" id="3.5.4.25"/>
    </reaction>
</comment>
<evidence type="ECO:0000259" key="10">
    <source>
        <dbReference type="Pfam" id="PF00925"/>
    </source>
</evidence>
<protein>
    <recommendedName>
        <fullName evidence="3">GTP cyclohydrolase II</fullName>
        <ecNumber evidence="3">3.5.4.25</ecNumber>
    </recommendedName>
</protein>
<dbReference type="OrthoDB" id="5569761at2759"/>
<dbReference type="PANTHER" id="PTHR21327">
    <property type="entry name" value="GTP CYCLOHYDROLASE II-RELATED"/>
    <property type="match status" value="1"/>
</dbReference>
<dbReference type="InterPro" id="IPR036144">
    <property type="entry name" value="RibA-like_sf"/>
</dbReference>
<keyword evidence="7" id="KW-0342">GTP-binding</keyword>
<dbReference type="SUPFAM" id="SSF142695">
    <property type="entry name" value="RibA-like"/>
    <property type="match status" value="1"/>
</dbReference>
<feature type="compositionally biased region" description="Low complexity" evidence="9">
    <location>
        <begin position="95"/>
        <end position="105"/>
    </location>
</feature>
<dbReference type="EMBL" id="JAAAUQ010000458">
    <property type="protein sequence ID" value="KAF9150051.1"/>
    <property type="molecule type" value="Genomic_DNA"/>
</dbReference>
<dbReference type="InterPro" id="IPR000926">
    <property type="entry name" value="RibA"/>
</dbReference>
<feature type="domain" description="GTP cyclohydrolase II" evidence="10">
    <location>
        <begin position="283"/>
        <end position="420"/>
    </location>
</feature>
<gene>
    <name evidence="11" type="primary">RIB1_2</name>
    <name evidence="11" type="ORF">BG015_008132</name>
</gene>
<feature type="compositionally biased region" description="Basic residues" evidence="9">
    <location>
        <begin position="26"/>
        <end position="48"/>
    </location>
</feature>
<organism evidence="11 12">
    <name type="scientific">Linnemannia schmuckeri</name>
    <dbReference type="NCBI Taxonomy" id="64567"/>
    <lineage>
        <taxon>Eukaryota</taxon>
        <taxon>Fungi</taxon>
        <taxon>Fungi incertae sedis</taxon>
        <taxon>Mucoromycota</taxon>
        <taxon>Mortierellomycotina</taxon>
        <taxon>Mortierellomycetes</taxon>
        <taxon>Mortierellales</taxon>
        <taxon>Mortierellaceae</taxon>
        <taxon>Linnemannia</taxon>
    </lineage>
</organism>
<evidence type="ECO:0000256" key="8">
    <source>
        <dbReference type="ARBA" id="ARBA00049295"/>
    </source>
</evidence>
<comment type="caution">
    <text evidence="11">The sequence shown here is derived from an EMBL/GenBank/DDBJ whole genome shotgun (WGS) entry which is preliminary data.</text>
</comment>
<dbReference type="GO" id="GO:0009231">
    <property type="term" value="P:riboflavin biosynthetic process"/>
    <property type="evidence" value="ECO:0007669"/>
    <property type="project" value="UniProtKB-KW"/>
</dbReference>
<dbReference type="GO" id="GO:0003935">
    <property type="term" value="F:GTP cyclohydrolase II activity"/>
    <property type="evidence" value="ECO:0007669"/>
    <property type="project" value="UniProtKB-EC"/>
</dbReference>
<dbReference type="CDD" id="cd00641">
    <property type="entry name" value="GTP_cyclohydro2"/>
    <property type="match status" value="1"/>
</dbReference>
<keyword evidence="4" id="KW-0686">Riboflavin biosynthesis</keyword>
<evidence type="ECO:0000256" key="4">
    <source>
        <dbReference type="ARBA" id="ARBA00022619"/>
    </source>
</evidence>
<dbReference type="Gene3D" id="3.40.50.10990">
    <property type="entry name" value="GTP cyclohydrolase II"/>
    <property type="match status" value="1"/>
</dbReference>
<keyword evidence="12" id="KW-1185">Reference proteome</keyword>
<evidence type="ECO:0000256" key="6">
    <source>
        <dbReference type="ARBA" id="ARBA00022801"/>
    </source>
</evidence>
<evidence type="ECO:0000256" key="7">
    <source>
        <dbReference type="ARBA" id="ARBA00023134"/>
    </source>
</evidence>
<comment type="similarity">
    <text evidence="2">Belongs to the GTP cyclohydrolase II family.</text>
</comment>
<accession>A0A9P5RXY8</accession>
<reference evidence="11" key="1">
    <citation type="journal article" date="2020" name="Fungal Divers.">
        <title>Resolving the Mortierellaceae phylogeny through synthesis of multi-gene phylogenetics and phylogenomics.</title>
        <authorList>
            <person name="Vandepol N."/>
            <person name="Liber J."/>
            <person name="Desiro A."/>
            <person name="Na H."/>
            <person name="Kennedy M."/>
            <person name="Barry K."/>
            <person name="Grigoriev I.V."/>
            <person name="Miller A.N."/>
            <person name="O'Donnell K."/>
            <person name="Stajich J.E."/>
            <person name="Bonito G."/>
        </authorList>
    </citation>
    <scope>NUCLEOTIDE SEQUENCE</scope>
    <source>
        <strain evidence="11">NRRL 6426</strain>
    </source>
</reference>
<evidence type="ECO:0000256" key="9">
    <source>
        <dbReference type="SAM" id="MobiDB-lite"/>
    </source>
</evidence>
<evidence type="ECO:0000313" key="11">
    <source>
        <dbReference type="EMBL" id="KAF9150051.1"/>
    </source>
</evidence>
<dbReference type="EC" id="3.5.4.25" evidence="3"/>
<feature type="compositionally biased region" description="Low complexity" evidence="9">
    <location>
        <begin position="120"/>
        <end position="141"/>
    </location>
</feature>
<feature type="compositionally biased region" description="Polar residues" evidence="9">
    <location>
        <begin position="65"/>
        <end position="79"/>
    </location>
</feature>
<dbReference type="InterPro" id="IPR032677">
    <property type="entry name" value="GTP_cyclohydro_II"/>
</dbReference>
<sequence length="476" mass="52492">MMTTDSQDYISRNLMDHMSPYFAKHNHHHHHAHSHGHHSHRHHSHSHSHTPSTTTTTATAHKGSSYPTPTPSSCNSGLQTPVPRRGSLAHTTDPLSSLTSSSSKSYNTPPATPPLSFPQTQVVTPGSVGSTSTTTQAPTATRLRKEPVAWCTARARIPTPDGSEYFLHIYENSQDKKEHLAFVFGDAIRSRSLDKVQPNETEMDRIKRGAYTGRLQPIAVAADHSLTTLPPFQEQEQTTTATTTTTVLAAAEKTTTGTAMTVLAADITVTTTTATLIQQHLKEDTVMTMAAPSIPLVRIHSECFTGEIGHSARCDCGEQLDEAIRRMKEEGAGVVVYLRQEGRGIGLGEKIKAYNLQDLGYDTVTANLLLNHGADERTYEVAQGILEDLSLDQIRLLTNNPDKIEQVERDSQIRVVERVPMMPKSWEAIEQGIEAAEFEVKEGAVENKIVKGKELDRYLKVKVERMRHLIPIPDAL</sequence>
<evidence type="ECO:0000256" key="3">
    <source>
        <dbReference type="ARBA" id="ARBA00012762"/>
    </source>
</evidence>